<feature type="compositionally biased region" description="Low complexity" evidence="1">
    <location>
        <begin position="46"/>
        <end position="57"/>
    </location>
</feature>
<evidence type="ECO:0000313" key="2">
    <source>
        <dbReference type="EMBL" id="KKM62603.1"/>
    </source>
</evidence>
<name>A0A0F9IZ34_9ZZZZ</name>
<organism evidence="2">
    <name type="scientific">marine sediment metagenome</name>
    <dbReference type="NCBI Taxonomy" id="412755"/>
    <lineage>
        <taxon>unclassified sequences</taxon>
        <taxon>metagenomes</taxon>
        <taxon>ecological metagenomes</taxon>
    </lineage>
</organism>
<reference evidence="2" key="1">
    <citation type="journal article" date="2015" name="Nature">
        <title>Complex archaea that bridge the gap between prokaryotes and eukaryotes.</title>
        <authorList>
            <person name="Spang A."/>
            <person name="Saw J.H."/>
            <person name="Jorgensen S.L."/>
            <person name="Zaremba-Niedzwiedzka K."/>
            <person name="Martijn J."/>
            <person name="Lind A.E."/>
            <person name="van Eijk R."/>
            <person name="Schleper C."/>
            <person name="Guy L."/>
            <person name="Ettema T.J."/>
        </authorList>
    </citation>
    <scope>NUCLEOTIDE SEQUENCE</scope>
</reference>
<protein>
    <submittedName>
        <fullName evidence="2">Uncharacterized protein</fullName>
    </submittedName>
</protein>
<proteinExistence type="predicted"/>
<comment type="caution">
    <text evidence="2">The sequence shown here is derived from an EMBL/GenBank/DDBJ whole genome shotgun (WGS) entry which is preliminary data.</text>
</comment>
<feature type="region of interest" description="Disordered" evidence="1">
    <location>
        <begin position="38"/>
        <end position="62"/>
    </location>
</feature>
<sequence>MARGIRPRRLSTVSRGARRPVTVSRHALGLLRRAGIKHKQTGGGMFRTTRTTITGRGRPPKSVFPRARFKWIRKLTF</sequence>
<accession>A0A0F9IZ34</accession>
<dbReference type="AlphaFoldDB" id="A0A0F9IZ34"/>
<dbReference type="EMBL" id="LAZR01011260">
    <property type="protein sequence ID" value="KKM62603.1"/>
    <property type="molecule type" value="Genomic_DNA"/>
</dbReference>
<gene>
    <name evidence="2" type="ORF">LCGC14_1520020</name>
</gene>
<evidence type="ECO:0000256" key="1">
    <source>
        <dbReference type="SAM" id="MobiDB-lite"/>
    </source>
</evidence>